<evidence type="ECO:0000259" key="7">
    <source>
        <dbReference type="Pfam" id="PF14378"/>
    </source>
</evidence>
<keyword evidence="4 6" id="KW-0472">Membrane</keyword>
<feature type="domain" description="Inositolphosphotransferase Aur1/Ipt1" evidence="7">
    <location>
        <begin position="62"/>
        <end position="243"/>
    </location>
</feature>
<comment type="caution">
    <text evidence="8">The sequence shown here is derived from an EMBL/GenBank/DDBJ whole genome shotgun (WGS) entry which is preliminary data.</text>
</comment>
<reference evidence="9" key="1">
    <citation type="journal article" date="2019" name="Int. J. Syst. Evol. Microbiol.">
        <title>The Global Catalogue of Microorganisms (GCM) 10K type strain sequencing project: providing services to taxonomists for standard genome sequencing and annotation.</title>
        <authorList>
            <consortium name="The Broad Institute Genomics Platform"/>
            <consortium name="The Broad Institute Genome Sequencing Center for Infectious Disease"/>
            <person name="Wu L."/>
            <person name="Ma J."/>
        </authorList>
    </citation>
    <scope>NUCLEOTIDE SEQUENCE [LARGE SCALE GENOMIC DNA]</scope>
    <source>
        <strain evidence="9">JCM 17939</strain>
    </source>
</reference>
<dbReference type="EMBL" id="BAABHK010000030">
    <property type="protein sequence ID" value="GAA4640052.1"/>
    <property type="molecule type" value="Genomic_DNA"/>
</dbReference>
<feature type="transmembrane region" description="Helical" evidence="6">
    <location>
        <begin position="94"/>
        <end position="112"/>
    </location>
</feature>
<evidence type="ECO:0000256" key="5">
    <source>
        <dbReference type="SAM" id="MobiDB-lite"/>
    </source>
</evidence>
<evidence type="ECO:0000256" key="4">
    <source>
        <dbReference type="ARBA" id="ARBA00023136"/>
    </source>
</evidence>
<dbReference type="PANTHER" id="PTHR31310">
    <property type="match status" value="1"/>
</dbReference>
<keyword evidence="3 6" id="KW-1133">Transmembrane helix</keyword>
<feature type="transmembrane region" description="Helical" evidence="6">
    <location>
        <begin position="32"/>
        <end position="49"/>
    </location>
</feature>
<dbReference type="InterPro" id="IPR026841">
    <property type="entry name" value="Aur1/Ipt1"/>
</dbReference>
<keyword evidence="2 6" id="KW-0812">Transmembrane</keyword>
<gene>
    <name evidence="8" type="ORF">GCM10023196_104060</name>
</gene>
<dbReference type="InterPro" id="IPR052185">
    <property type="entry name" value="IPC_Synthase-Related"/>
</dbReference>
<feature type="transmembrane region" description="Helical" evidence="6">
    <location>
        <begin position="204"/>
        <end position="221"/>
    </location>
</feature>
<evidence type="ECO:0000256" key="3">
    <source>
        <dbReference type="ARBA" id="ARBA00022989"/>
    </source>
</evidence>
<comment type="subcellular location">
    <subcellularLocation>
        <location evidence="1">Membrane</location>
        <topology evidence="1">Multi-pass membrane protein</topology>
    </subcellularLocation>
</comment>
<feature type="region of interest" description="Disordered" evidence="5">
    <location>
        <begin position="1"/>
        <end position="21"/>
    </location>
</feature>
<organism evidence="8 9">
    <name type="scientific">Actinoallomurus vinaceus</name>
    <dbReference type="NCBI Taxonomy" id="1080074"/>
    <lineage>
        <taxon>Bacteria</taxon>
        <taxon>Bacillati</taxon>
        <taxon>Actinomycetota</taxon>
        <taxon>Actinomycetes</taxon>
        <taxon>Streptosporangiales</taxon>
        <taxon>Thermomonosporaceae</taxon>
        <taxon>Actinoallomurus</taxon>
    </lineage>
</organism>
<dbReference type="CDD" id="cd03386">
    <property type="entry name" value="PAP2_Aur1_like"/>
    <property type="match status" value="1"/>
</dbReference>
<evidence type="ECO:0000256" key="1">
    <source>
        <dbReference type="ARBA" id="ARBA00004141"/>
    </source>
</evidence>
<name>A0ABP8UTV4_9ACTN</name>
<evidence type="ECO:0000313" key="9">
    <source>
        <dbReference type="Proteomes" id="UP001501442"/>
    </source>
</evidence>
<accession>A0ABP8UTV4</accession>
<feature type="transmembrane region" description="Helical" evidence="6">
    <location>
        <begin position="124"/>
        <end position="143"/>
    </location>
</feature>
<feature type="transmembrane region" description="Helical" evidence="6">
    <location>
        <begin position="227"/>
        <end position="249"/>
    </location>
</feature>
<evidence type="ECO:0000313" key="8">
    <source>
        <dbReference type="EMBL" id="GAA4640052.1"/>
    </source>
</evidence>
<dbReference type="Proteomes" id="UP001501442">
    <property type="component" value="Unassembled WGS sequence"/>
</dbReference>
<keyword evidence="9" id="KW-1185">Reference proteome</keyword>
<feature type="compositionally biased region" description="Pro residues" evidence="5">
    <location>
        <begin position="8"/>
        <end position="18"/>
    </location>
</feature>
<protein>
    <recommendedName>
        <fullName evidence="7">Inositolphosphotransferase Aur1/Ipt1 domain-containing protein</fullName>
    </recommendedName>
</protein>
<proteinExistence type="predicted"/>
<feature type="transmembrane region" description="Helical" evidence="6">
    <location>
        <begin position="178"/>
        <end position="197"/>
    </location>
</feature>
<dbReference type="RefSeq" id="WP_345443704.1">
    <property type="nucleotide sequence ID" value="NZ_BAABHK010000030.1"/>
</dbReference>
<sequence>MAQLAAPHPSPTRRPPTAPSSTSSALRLWREIALAAAFYCAYTLVRLLIPHDEPAAYAHAGQILRLEHALGIDVELNLNHGLMHEPLLARLANYFYATAHFAVTLTVLVWLYRRRPQHFHRLRTSLMLATGIALIGFWVYPLAPPRFLGGLGFIDPVTALHTFGLYSSPQAGSLTNQFAAMPSMHAGWALWCAVAVVTLSRRPWVRAIATLYPIVTILVIFSTANHYLLDAAVGIVITAGALATCLFPYRKVTASGRLKDHKVTNKTTNTDGSPVSI</sequence>
<evidence type="ECO:0000256" key="2">
    <source>
        <dbReference type="ARBA" id="ARBA00022692"/>
    </source>
</evidence>
<dbReference type="PANTHER" id="PTHR31310:SF7">
    <property type="entry name" value="PA-PHOSPHATASE RELATED-FAMILY PROTEIN DDB_G0268928"/>
    <property type="match status" value="1"/>
</dbReference>
<evidence type="ECO:0000256" key="6">
    <source>
        <dbReference type="SAM" id="Phobius"/>
    </source>
</evidence>
<dbReference type="Pfam" id="PF14378">
    <property type="entry name" value="PAP2_3"/>
    <property type="match status" value="1"/>
</dbReference>